<dbReference type="EMBL" id="AP025730">
    <property type="protein sequence ID" value="BDI03711.1"/>
    <property type="molecule type" value="Genomic_DNA"/>
</dbReference>
<evidence type="ECO:0000313" key="3">
    <source>
        <dbReference type="EMBL" id="BDI03711.1"/>
    </source>
</evidence>
<comment type="similarity">
    <text evidence="1">Belongs to the NipSnap family.</text>
</comment>
<proteinExistence type="inferred from homology"/>
<dbReference type="Proteomes" id="UP001057498">
    <property type="component" value="Chromosome"/>
</dbReference>
<protein>
    <submittedName>
        <fullName evidence="3">NIPSNAP family protein</fullName>
    </submittedName>
</protein>
<reference evidence="3" key="1">
    <citation type="submission" date="2022-04" db="EMBL/GenBank/DDBJ databases">
        <title>Whole genome sequence of Sphaerotilus sp. FB-5.</title>
        <authorList>
            <person name="Takeda M."/>
            <person name="Narihara S."/>
            <person name="Akimoto M."/>
            <person name="Akimoto R."/>
            <person name="Nishiyashiki S."/>
            <person name="Murakami T."/>
        </authorList>
    </citation>
    <scope>NUCLEOTIDE SEQUENCE</scope>
    <source>
        <strain evidence="3">FB-5</strain>
    </source>
</reference>
<dbReference type="InterPro" id="IPR051557">
    <property type="entry name" value="NipSnap_domain"/>
</dbReference>
<dbReference type="InterPro" id="IPR011008">
    <property type="entry name" value="Dimeric_a/b-barrel"/>
</dbReference>
<dbReference type="PANTHER" id="PTHR21017">
    <property type="entry name" value="NIPSNAP-RELATED"/>
    <property type="match status" value="1"/>
</dbReference>
<dbReference type="SUPFAM" id="SSF54909">
    <property type="entry name" value="Dimeric alpha+beta barrel"/>
    <property type="match status" value="2"/>
</dbReference>
<feature type="domain" description="NIPSNAP" evidence="2">
    <location>
        <begin position="107"/>
        <end position="202"/>
    </location>
</feature>
<name>A0ABM7YHQ1_9BURK</name>
<organism evidence="3 4">
    <name type="scientific">Sphaerotilus microaerophilus</name>
    <dbReference type="NCBI Taxonomy" id="2914710"/>
    <lineage>
        <taxon>Bacteria</taxon>
        <taxon>Pseudomonadati</taxon>
        <taxon>Pseudomonadota</taxon>
        <taxon>Betaproteobacteria</taxon>
        <taxon>Burkholderiales</taxon>
        <taxon>Sphaerotilaceae</taxon>
        <taxon>Sphaerotilus</taxon>
    </lineage>
</organism>
<gene>
    <name evidence="3" type="ORF">CATMQ487_06810</name>
</gene>
<dbReference type="InterPro" id="IPR012577">
    <property type="entry name" value="NIPSNAP"/>
</dbReference>
<dbReference type="Pfam" id="PF07978">
    <property type="entry name" value="NIPSNAP"/>
    <property type="match status" value="2"/>
</dbReference>
<sequence length="204" mass="22207">MPTVYELTTLDIKVFSNAKVYEALQRSLPAAGGTLVGAFASDIGELSQVLLLRRFDSADALADARLAMLMATDPLGCGEWLVKLQSQSFALFPFLADPQPGAFGKWYEFRTYSLRQGVLAQTIEAWKDAVPKRTALSPMVGAFTALDGEQPRFLNIWAYHSVDARAQIRAEAVKQGVWPPVGGPANLTRMVSTLCAPLAFSPLK</sequence>
<evidence type="ECO:0000313" key="4">
    <source>
        <dbReference type="Proteomes" id="UP001057498"/>
    </source>
</evidence>
<evidence type="ECO:0000256" key="1">
    <source>
        <dbReference type="ARBA" id="ARBA00005291"/>
    </source>
</evidence>
<accession>A0ABM7YHQ1</accession>
<feature type="domain" description="NIPSNAP" evidence="2">
    <location>
        <begin position="5"/>
        <end position="69"/>
    </location>
</feature>
<keyword evidence="4" id="KW-1185">Reference proteome</keyword>
<dbReference type="RefSeq" id="WP_251971972.1">
    <property type="nucleotide sequence ID" value="NZ_AP025730.1"/>
</dbReference>
<evidence type="ECO:0000259" key="2">
    <source>
        <dbReference type="Pfam" id="PF07978"/>
    </source>
</evidence>
<dbReference type="PANTHER" id="PTHR21017:SF17">
    <property type="entry name" value="PROTEIN NIPSNAP"/>
    <property type="match status" value="1"/>
</dbReference>
<dbReference type="Gene3D" id="3.30.70.100">
    <property type="match status" value="2"/>
</dbReference>